<organism evidence="2 3">
    <name type="scientific">Noviherbaspirillum album</name>
    <dbReference type="NCBI Taxonomy" id="3080276"/>
    <lineage>
        <taxon>Bacteria</taxon>
        <taxon>Pseudomonadati</taxon>
        <taxon>Pseudomonadota</taxon>
        <taxon>Betaproteobacteria</taxon>
        <taxon>Burkholderiales</taxon>
        <taxon>Oxalobacteraceae</taxon>
        <taxon>Noviherbaspirillum</taxon>
    </lineage>
</organism>
<feature type="chain" id="PRO_5045372807" description="DUF4426 domain-containing protein" evidence="1">
    <location>
        <begin position="24"/>
        <end position="157"/>
    </location>
</feature>
<sequence length="157" mass="17194">MIAHLFRIVGMLILAIASAFSWGADSALHKTANGIELYYGVVPAEAVQAHVKQHGAESMHGKTRLARGTHHLVVTLYDAKTSEPIPGAAVSATVTQLGLSQETKTLDVMKINNTISYGNYFNMPPNDSPYRITLAIRRPTDHTPVPVEFEYRHGVSR</sequence>
<comment type="caution">
    <text evidence="2">The sequence shown here is derived from an EMBL/GenBank/DDBJ whole genome shotgun (WGS) entry which is preliminary data.</text>
</comment>
<proteinExistence type="predicted"/>
<dbReference type="EMBL" id="JAWIIV010000002">
    <property type="protein sequence ID" value="MEC4718070.1"/>
    <property type="molecule type" value="Genomic_DNA"/>
</dbReference>
<accession>A0ABU6J370</accession>
<evidence type="ECO:0000313" key="2">
    <source>
        <dbReference type="EMBL" id="MEC4718070.1"/>
    </source>
</evidence>
<dbReference type="Proteomes" id="UP001352263">
    <property type="component" value="Unassembled WGS sequence"/>
</dbReference>
<evidence type="ECO:0008006" key="4">
    <source>
        <dbReference type="Google" id="ProtNLM"/>
    </source>
</evidence>
<feature type="signal peptide" evidence="1">
    <location>
        <begin position="1"/>
        <end position="23"/>
    </location>
</feature>
<evidence type="ECO:0000256" key="1">
    <source>
        <dbReference type="SAM" id="SignalP"/>
    </source>
</evidence>
<gene>
    <name evidence="2" type="ORF">RY831_02825</name>
</gene>
<reference evidence="2 3" key="1">
    <citation type="submission" date="2023-10" db="EMBL/GenBank/DDBJ databases">
        <title>Noviherbaspirillum sp. CPCC 100848 genome assembly.</title>
        <authorList>
            <person name="Li X.Y."/>
            <person name="Fang X.M."/>
        </authorList>
    </citation>
    <scope>NUCLEOTIDE SEQUENCE [LARGE SCALE GENOMIC DNA]</scope>
    <source>
        <strain evidence="2 3">CPCC 100848</strain>
    </source>
</reference>
<keyword evidence="3" id="KW-1185">Reference proteome</keyword>
<evidence type="ECO:0000313" key="3">
    <source>
        <dbReference type="Proteomes" id="UP001352263"/>
    </source>
</evidence>
<protein>
    <recommendedName>
        <fullName evidence="4">DUF4426 domain-containing protein</fullName>
    </recommendedName>
</protein>
<name>A0ABU6J370_9BURK</name>
<dbReference type="RefSeq" id="WP_326504828.1">
    <property type="nucleotide sequence ID" value="NZ_JAWIIV010000002.1"/>
</dbReference>
<keyword evidence="1" id="KW-0732">Signal</keyword>